<dbReference type="Proteomes" id="UP001465976">
    <property type="component" value="Unassembled WGS sequence"/>
</dbReference>
<proteinExistence type="predicted"/>
<gene>
    <name evidence="1" type="ORF">V5O48_016097</name>
</gene>
<sequence>MVIQWSSTYIMLERAESLRQFVDTFVYEIGLLETNTEKRRKIDALKLSDEEWERVQTFLNLLAYANSAQHMFSSDTEPSLHVGLPALEGLHKAWSSRIERPKYIRFTEALQAGINKVSDYYNKTDISDAYTMAILLHPEKKML</sequence>
<dbReference type="InterPro" id="IPR012337">
    <property type="entry name" value="RNaseH-like_sf"/>
</dbReference>
<name>A0ABR3ESN0_9AGAR</name>
<dbReference type="SUPFAM" id="SSF53098">
    <property type="entry name" value="Ribonuclease H-like"/>
    <property type="match status" value="1"/>
</dbReference>
<organism evidence="1 2">
    <name type="scientific">Marasmius crinis-equi</name>
    <dbReference type="NCBI Taxonomy" id="585013"/>
    <lineage>
        <taxon>Eukaryota</taxon>
        <taxon>Fungi</taxon>
        <taxon>Dikarya</taxon>
        <taxon>Basidiomycota</taxon>
        <taxon>Agaricomycotina</taxon>
        <taxon>Agaricomycetes</taxon>
        <taxon>Agaricomycetidae</taxon>
        <taxon>Agaricales</taxon>
        <taxon>Marasmiineae</taxon>
        <taxon>Marasmiaceae</taxon>
        <taxon>Marasmius</taxon>
    </lineage>
</organism>
<reference evidence="1 2" key="1">
    <citation type="submission" date="2024-02" db="EMBL/GenBank/DDBJ databases">
        <title>A draft genome for the cacao thread blight pathogen Marasmius crinis-equi.</title>
        <authorList>
            <person name="Cohen S.P."/>
            <person name="Baruah I.K."/>
            <person name="Amoako-Attah I."/>
            <person name="Bukari Y."/>
            <person name="Meinhardt L.W."/>
            <person name="Bailey B.A."/>
        </authorList>
    </citation>
    <scope>NUCLEOTIDE SEQUENCE [LARGE SCALE GENOMIC DNA]</scope>
    <source>
        <strain evidence="1 2">GH-76</strain>
    </source>
</reference>
<accession>A0ABR3ESN0</accession>
<keyword evidence="2" id="KW-1185">Reference proteome</keyword>
<comment type="caution">
    <text evidence="1">The sequence shown here is derived from an EMBL/GenBank/DDBJ whole genome shotgun (WGS) entry which is preliminary data.</text>
</comment>
<evidence type="ECO:0000313" key="2">
    <source>
        <dbReference type="Proteomes" id="UP001465976"/>
    </source>
</evidence>
<dbReference type="EMBL" id="JBAHYK010002070">
    <property type="protein sequence ID" value="KAL0565923.1"/>
    <property type="molecule type" value="Genomic_DNA"/>
</dbReference>
<evidence type="ECO:0000313" key="1">
    <source>
        <dbReference type="EMBL" id="KAL0565923.1"/>
    </source>
</evidence>
<protein>
    <submittedName>
        <fullName evidence="1">Uncharacterized protein</fullName>
    </submittedName>
</protein>